<dbReference type="Pfam" id="PF00291">
    <property type="entry name" value="PALP"/>
    <property type="match status" value="1"/>
</dbReference>
<gene>
    <name evidence="5" type="ORF">KCMC57_47270</name>
</gene>
<keyword evidence="2" id="KW-0663">Pyridoxal phosphate</keyword>
<accession>A0AB33K3U6</accession>
<organism evidence="5">
    <name type="scientific">Kitasatospora sp. CMC57</name>
    <dbReference type="NCBI Taxonomy" id="3231513"/>
    <lineage>
        <taxon>Bacteria</taxon>
        <taxon>Bacillati</taxon>
        <taxon>Actinomycetota</taxon>
        <taxon>Actinomycetes</taxon>
        <taxon>Kitasatosporales</taxon>
        <taxon>Streptomycetaceae</taxon>
        <taxon>Kitasatospora</taxon>
    </lineage>
</organism>
<dbReference type="GO" id="GO:0003941">
    <property type="term" value="F:L-serine ammonia-lyase activity"/>
    <property type="evidence" value="ECO:0007669"/>
    <property type="project" value="TreeGrafter"/>
</dbReference>
<dbReference type="PANTHER" id="PTHR48078">
    <property type="entry name" value="THREONINE DEHYDRATASE, MITOCHONDRIAL-RELATED"/>
    <property type="match status" value="1"/>
</dbReference>
<evidence type="ECO:0000259" key="4">
    <source>
        <dbReference type="Pfam" id="PF00291"/>
    </source>
</evidence>
<dbReference type="GO" id="GO:0009097">
    <property type="term" value="P:isoleucine biosynthetic process"/>
    <property type="evidence" value="ECO:0007669"/>
    <property type="project" value="TreeGrafter"/>
</dbReference>
<dbReference type="Gene3D" id="3.40.50.1100">
    <property type="match status" value="2"/>
</dbReference>
<dbReference type="SUPFAM" id="SSF53686">
    <property type="entry name" value="Tryptophan synthase beta subunit-like PLP-dependent enzymes"/>
    <property type="match status" value="1"/>
</dbReference>
<dbReference type="InterPro" id="IPR050147">
    <property type="entry name" value="Ser/Thr_Dehydratase"/>
</dbReference>
<evidence type="ECO:0000256" key="2">
    <source>
        <dbReference type="ARBA" id="ARBA00022898"/>
    </source>
</evidence>
<evidence type="ECO:0000256" key="1">
    <source>
        <dbReference type="ARBA" id="ARBA00001933"/>
    </source>
</evidence>
<reference evidence="5" key="1">
    <citation type="submission" date="2024-07" db="EMBL/GenBank/DDBJ databases">
        <title>Complete genome sequences of cellulolytic bacteria, Kitasatospora sp. CMC57 and Streptomyces sp. CMC78, isolated from Japanese agricultural soil.</title>
        <authorList>
            <person name="Hashimoto T."/>
            <person name="Ito M."/>
            <person name="Iwamoto M."/>
            <person name="Fukahori D."/>
            <person name="Shoda T."/>
            <person name="Sakoda M."/>
            <person name="Morohoshi T."/>
            <person name="Mitsuboshi M."/>
            <person name="Nishizawa T."/>
        </authorList>
    </citation>
    <scope>NUCLEOTIDE SEQUENCE</scope>
    <source>
        <strain evidence="5">CMC57</strain>
    </source>
</reference>
<dbReference type="GO" id="GO:0006567">
    <property type="term" value="P:L-threonine catabolic process"/>
    <property type="evidence" value="ECO:0007669"/>
    <property type="project" value="TreeGrafter"/>
</dbReference>
<dbReference type="EMBL" id="AP035881">
    <property type="protein sequence ID" value="BFP48359.1"/>
    <property type="molecule type" value="Genomic_DNA"/>
</dbReference>
<proteinExistence type="predicted"/>
<dbReference type="PANTHER" id="PTHR48078:SF6">
    <property type="entry name" value="L-THREONINE DEHYDRATASE CATABOLIC TDCB"/>
    <property type="match status" value="1"/>
</dbReference>
<dbReference type="AlphaFoldDB" id="A0AB33K3U6"/>
<sequence length="402" mass="43509">MPLVSHRETSQAPPKYRLSCVSCGWQSDPEFRLRCPRCAGALDPRLNLENVTRGESDQPELSYLDFLPVESGNHLDADVSVRTPCRKAPDLGAAIGLPHLWVKDESQQPTGTTKDRLASVVLAVFRDFGIKEFVASSTGNSSTALARAVRRDPSMRAHFFCGRDFTGDHDIETDDRVTLTVVDGNYAQATRAAQEFAARNGLVWEGGFFNWARREGLKLTYLEAFDAMDQEPDVVVQAISSGMGMMAVRKGVAEYLACGRLTSSPRLLMVQQDTCAPMAEAWSEGRAELTEADVIERPTGLARAILLGDGRATYPYMRQIAAESGGAIVSVSQEELVTARAMLRELEGLDVCHSSAATIAALRNEAAAGRITPDQVVLVNLTGRERYTATAAGPLLATATAG</sequence>
<dbReference type="GO" id="GO:0006565">
    <property type="term" value="P:L-serine catabolic process"/>
    <property type="evidence" value="ECO:0007669"/>
    <property type="project" value="TreeGrafter"/>
</dbReference>
<dbReference type="InterPro" id="IPR036052">
    <property type="entry name" value="TrpB-like_PALP_sf"/>
</dbReference>
<dbReference type="GO" id="GO:0004794">
    <property type="term" value="F:threonine deaminase activity"/>
    <property type="evidence" value="ECO:0007669"/>
    <property type="project" value="TreeGrafter"/>
</dbReference>
<protein>
    <submittedName>
        <fullName evidence="5">Threonine synthase</fullName>
    </submittedName>
</protein>
<feature type="domain" description="Tryptophan synthase beta chain-like PALP" evidence="4">
    <location>
        <begin position="82"/>
        <end position="383"/>
    </location>
</feature>
<keyword evidence="3" id="KW-0456">Lyase</keyword>
<evidence type="ECO:0000313" key="5">
    <source>
        <dbReference type="EMBL" id="BFP48359.1"/>
    </source>
</evidence>
<evidence type="ECO:0000256" key="3">
    <source>
        <dbReference type="ARBA" id="ARBA00023239"/>
    </source>
</evidence>
<name>A0AB33K3U6_9ACTN</name>
<comment type="cofactor">
    <cofactor evidence="1">
        <name>pyridoxal 5'-phosphate</name>
        <dbReference type="ChEBI" id="CHEBI:597326"/>
    </cofactor>
</comment>
<dbReference type="InterPro" id="IPR001926">
    <property type="entry name" value="TrpB-like_PALP"/>
</dbReference>